<proteinExistence type="predicted"/>
<organism evidence="2 3">
    <name type="scientific">Racocetra fulgida</name>
    <dbReference type="NCBI Taxonomy" id="60492"/>
    <lineage>
        <taxon>Eukaryota</taxon>
        <taxon>Fungi</taxon>
        <taxon>Fungi incertae sedis</taxon>
        <taxon>Mucoromycota</taxon>
        <taxon>Glomeromycotina</taxon>
        <taxon>Glomeromycetes</taxon>
        <taxon>Diversisporales</taxon>
        <taxon>Gigasporaceae</taxon>
        <taxon>Racocetra</taxon>
    </lineage>
</organism>
<name>A0A9N9IX81_9GLOM</name>
<evidence type="ECO:0000313" key="3">
    <source>
        <dbReference type="Proteomes" id="UP000789396"/>
    </source>
</evidence>
<protein>
    <submittedName>
        <fullName evidence="2">8563_t:CDS:1</fullName>
    </submittedName>
</protein>
<feature type="chain" id="PRO_5040492732" evidence="1">
    <location>
        <begin position="27"/>
        <end position="135"/>
    </location>
</feature>
<dbReference type="EMBL" id="CAJVPZ010036803">
    <property type="protein sequence ID" value="CAG8752157.1"/>
    <property type="molecule type" value="Genomic_DNA"/>
</dbReference>
<keyword evidence="3" id="KW-1185">Reference proteome</keyword>
<dbReference type="Proteomes" id="UP000789396">
    <property type="component" value="Unassembled WGS sequence"/>
</dbReference>
<keyword evidence="1" id="KW-0732">Signal</keyword>
<gene>
    <name evidence="2" type="ORF">RFULGI_LOCUS13684</name>
</gene>
<comment type="caution">
    <text evidence="2">The sequence shown here is derived from an EMBL/GenBank/DDBJ whole genome shotgun (WGS) entry which is preliminary data.</text>
</comment>
<feature type="signal peptide" evidence="1">
    <location>
        <begin position="1"/>
        <end position="26"/>
    </location>
</feature>
<reference evidence="2" key="1">
    <citation type="submission" date="2021-06" db="EMBL/GenBank/DDBJ databases">
        <authorList>
            <person name="Kallberg Y."/>
            <person name="Tangrot J."/>
            <person name="Rosling A."/>
        </authorList>
    </citation>
    <scope>NUCLEOTIDE SEQUENCE</scope>
    <source>
        <strain evidence="2">IN212</strain>
    </source>
</reference>
<evidence type="ECO:0000313" key="2">
    <source>
        <dbReference type="EMBL" id="CAG8752157.1"/>
    </source>
</evidence>
<dbReference type="OrthoDB" id="2438285at2759"/>
<feature type="non-terminal residue" evidence="2">
    <location>
        <position position="135"/>
    </location>
</feature>
<dbReference type="AlphaFoldDB" id="A0A9N9IX81"/>
<evidence type="ECO:0000256" key="1">
    <source>
        <dbReference type="SAM" id="SignalP"/>
    </source>
</evidence>
<sequence length="135" mass="14936">MKYKTFNLFLIALSLSLLVLTINASARRPTRFNIHANSPTRFNKLDNKLPVKSTNTTQTPACQTRGSPGWNDLGYIPLGYDTMGIGFTPQQCCNSCISNQTCFEWYFNPINSECAFVTSNPCSGATYSISCIGLE</sequence>
<accession>A0A9N9IX81</accession>